<organism evidence="1 2">
    <name type="scientific">Funneliformis mosseae</name>
    <name type="common">Endomycorrhizal fungus</name>
    <name type="synonym">Glomus mosseae</name>
    <dbReference type="NCBI Taxonomy" id="27381"/>
    <lineage>
        <taxon>Eukaryota</taxon>
        <taxon>Fungi</taxon>
        <taxon>Fungi incertae sedis</taxon>
        <taxon>Mucoromycota</taxon>
        <taxon>Glomeromycotina</taxon>
        <taxon>Glomeromycetes</taxon>
        <taxon>Glomerales</taxon>
        <taxon>Glomeraceae</taxon>
        <taxon>Funneliformis</taxon>
    </lineage>
</organism>
<evidence type="ECO:0000313" key="1">
    <source>
        <dbReference type="EMBL" id="CAG8606795.1"/>
    </source>
</evidence>
<dbReference type="AlphaFoldDB" id="A0A9N9GJP4"/>
<dbReference type="EMBL" id="CAJVPP010002646">
    <property type="protein sequence ID" value="CAG8606795.1"/>
    <property type="molecule type" value="Genomic_DNA"/>
</dbReference>
<name>A0A9N9GJP4_FUNMO</name>
<reference evidence="1" key="1">
    <citation type="submission" date="2021-06" db="EMBL/GenBank/DDBJ databases">
        <authorList>
            <person name="Kallberg Y."/>
            <person name="Tangrot J."/>
            <person name="Rosling A."/>
        </authorList>
    </citation>
    <scope>NUCLEOTIDE SEQUENCE</scope>
    <source>
        <strain evidence="1">87-6 pot B 2015</strain>
    </source>
</reference>
<comment type="caution">
    <text evidence="1">The sequence shown here is derived from an EMBL/GenBank/DDBJ whole genome shotgun (WGS) entry which is preliminary data.</text>
</comment>
<accession>A0A9N9GJP4</accession>
<keyword evidence="2" id="KW-1185">Reference proteome</keyword>
<sequence length="152" mass="16893">MPLVVYNLGVNERLSGSQYAFFFVSSALPTFLACNWQAILDIYTRRIIPFTELVDGANGLTGKISFIYMTTMMWERGNTSSPSIVELGKKVSIKKLEYIWITAGQKKDQGAAVQMEYLADPARINCGTNDLPQLIITVSSSCHSPLDAFNKK</sequence>
<protein>
    <submittedName>
        <fullName evidence="1">1900_t:CDS:1</fullName>
    </submittedName>
</protein>
<gene>
    <name evidence="1" type="ORF">FMOSSE_LOCUS9244</name>
</gene>
<dbReference type="Proteomes" id="UP000789375">
    <property type="component" value="Unassembled WGS sequence"/>
</dbReference>
<proteinExistence type="predicted"/>
<evidence type="ECO:0000313" key="2">
    <source>
        <dbReference type="Proteomes" id="UP000789375"/>
    </source>
</evidence>